<feature type="transmembrane region" description="Helical" evidence="6">
    <location>
        <begin position="12"/>
        <end position="36"/>
    </location>
</feature>
<dbReference type="PANTHER" id="PTHR47371:SF3">
    <property type="entry name" value="PHOSPHOGLYCEROL TRANSFERASE I"/>
    <property type="match status" value="1"/>
</dbReference>
<name>A0ABV4AIH2_9GAMM</name>
<keyword evidence="5 6" id="KW-0472">Membrane</keyword>
<evidence type="ECO:0000256" key="1">
    <source>
        <dbReference type="ARBA" id="ARBA00004651"/>
    </source>
</evidence>
<feature type="transmembrane region" description="Helical" evidence="6">
    <location>
        <begin position="56"/>
        <end position="74"/>
    </location>
</feature>
<evidence type="ECO:0000256" key="5">
    <source>
        <dbReference type="ARBA" id="ARBA00023136"/>
    </source>
</evidence>
<evidence type="ECO:0000256" key="4">
    <source>
        <dbReference type="ARBA" id="ARBA00022989"/>
    </source>
</evidence>
<dbReference type="SUPFAM" id="SSF53649">
    <property type="entry name" value="Alkaline phosphatase-like"/>
    <property type="match status" value="1"/>
</dbReference>
<sequence length="671" mass="75396">MFATLTPRVRLLLTFTLSLLAVLVALRLGFMAYFLGHHLEKYPAAVLKALGIGVRFDLRISLLAMLPLAVLSFLPGPLRLRDRRWVQAIAVLYGTLLSVFLALFYIADFAHFSYLGERLNVTVLEFMKDQRDSLAMVWQTYPVLRLLLAVAVAGYLGYRAMRALICRYATASWPARRWQGRVVVTAVCVALFCVGILGKVTSVVPLRWSNAFFSGDLQIAALGLNPVAYFFETQANQGQRYDLEAVRAHYPQVAEYLGVTEPDLATLNFSRQVAGRDSTRRPNVVFIHLESLGANRMGLYGNPYGATPYIDQIARESSYFFPRFMVPASGTARTVFGLVTGIPDVTWGGSTASRNPLIIDQYTLVNAFEDYHKLYLIGGDAGWANIRGLLQHNIDALELWEQSDYNVPTVDVWGISDRDLFKQAHARANALAEEGKPFVMFVQTAGNHRPYTIPKDDADFQVETPPMEELSKYTWQDHAQYNAARLLDYNIRFYLEELVKGSAYENNTLFVMYGDHNTRGTFGQHMGWSENLALNDYHVPALIHGPGVIDGAHELPVNASLPDLMPTVLSLIGLPYENRTLGRDLLSIDPQWDYNTIFGGNRTVAPTIGLTGPDHSLQMDYNGENLRLYRLDEPSLDAEMSQQDPAKAAEMKFLLEGLQETFRYIMFHNSK</sequence>
<reference evidence="8 9" key="1">
    <citation type="submission" date="2024-07" db="EMBL/GenBank/DDBJ databases">
        <authorList>
            <person name="Ren Q."/>
        </authorList>
    </citation>
    <scope>NUCLEOTIDE SEQUENCE [LARGE SCALE GENOMIC DNA]</scope>
    <source>
        <strain evidence="8 9">REN37</strain>
    </source>
</reference>
<dbReference type="Proteomes" id="UP001562065">
    <property type="component" value="Unassembled WGS sequence"/>
</dbReference>
<dbReference type="RefSeq" id="WP_369455863.1">
    <property type="nucleotide sequence ID" value="NZ_JBGCUO010000001.1"/>
</dbReference>
<evidence type="ECO:0000313" key="9">
    <source>
        <dbReference type="Proteomes" id="UP001562065"/>
    </source>
</evidence>
<evidence type="ECO:0000259" key="7">
    <source>
        <dbReference type="Pfam" id="PF00884"/>
    </source>
</evidence>
<dbReference type="PANTHER" id="PTHR47371">
    <property type="entry name" value="LIPOTEICHOIC ACID SYNTHASE"/>
    <property type="match status" value="1"/>
</dbReference>
<dbReference type="CDD" id="cd16015">
    <property type="entry name" value="LTA_synthase"/>
    <property type="match status" value="1"/>
</dbReference>
<dbReference type="InterPro" id="IPR000917">
    <property type="entry name" value="Sulfatase_N"/>
</dbReference>
<evidence type="ECO:0000256" key="3">
    <source>
        <dbReference type="ARBA" id="ARBA00022692"/>
    </source>
</evidence>
<dbReference type="InterPro" id="IPR017850">
    <property type="entry name" value="Alkaline_phosphatase_core_sf"/>
</dbReference>
<proteinExistence type="predicted"/>
<comment type="subcellular location">
    <subcellularLocation>
        <location evidence="1">Cell membrane</location>
        <topology evidence="1">Multi-pass membrane protein</topology>
    </subcellularLocation>
</comment>
<comment type="caution">
    <text evidence="8">The sequence shown here is derived from an EMBL/GenBank/DDBJ whole genome shotgun (WGS) entry which is preliminary data.</text>
</comment>
<dbReference type="InterPro" id="IPR050448">
    <property type="entry name" value="OpgB/LTA_synthase_biosynth"/>
</dbReference>
<dbReference type="EMBL" id="JBGCUO010000001">
    <property type="protein sequence ID" value="MEY1662633.1"/>
    <property type="molecule type" value="Genomic_DNA"/>
</dbReference>
<dbReference type="GO" id="GO:0016740">
    <property type="term" value="F:transferase activity"/>
    <property type="evidence" value="ECO:0007669"/>
    <property type="project" value="UniProtKB-KW"/>
</dbReference>
<dbReference type="Gene3D" id="3.40.720.10">
    <property type="entry name" value="Alkaline Phosphatase, subunit A"/>
    <property type="match status" value="1"/>
</dbReference>
<gene>
    <name evidence="8" type="ORF">AB5I84_10785</name>
</gene>
<keyword evidence="2" id="KW-1003">Cell membrane</keyword>
<dbReference type="Pfam" id="PF00884">
    <property type="entry name" value="Sulfatase"/>
    <property type="match status" value="1"/>
</dbReference>
<keyword evidence="9" id="KW-1185">Reference proteome</keyword>
<keyword evidence="3 6" id="KW-0812">Transmembrane</keyword>
<organism evidence="8 9">
    <name type="scientific">Isoalcanivorax beigongshangi</name>
    <dbReference type="NCBI Taxonomy" id="3238810"/>
    <lineage>
        <taxon>Bacteria</taxon>
        <taxon>Pseudomonadati</taxon>
        <taxon>Pseudomonadota</taxon>
        <taxon>Gammaproteobacteria</taxon>
        <taxon>Oceanospirillales</taxon>
        <taxon>Alcanivoracaceae</taxon>
        <taxon>Isoalcanivorax</taxon>
    </lineage>
</organism>
<accession>A0ABV4AIH2</accession>
<keyword evidence="8" id="KW-0808">Transferase</keyword>
<evidence type="ECO:0000256" key="6">
    <source>
        <dbReference type="SAM" id="Phobius"/>
    </source>
</evidence>
<feature type="transmembrane region" description="Helical" evidence="6">
    <location>
        <begin position="178"/>
        <end position="197"/>
    </location>
</feature>
<feature type="transmembrane region" description="Helical" evidence="6">
    <location>
        <begin position="136"/>
        <end position="158"/>
    </location>
</feature>
<protein>
    <submittedName>
        <fullName evidence="8">LTA synthase family protein</fullName>
        <ecNumber evidence="8">2.7.8.-</ecNumber>
    </submittedName>
</protein>
<evidence type="ECO:0000256" key="2">
    <source>
        <dbReference type="ARBA" id="ARBA00022475"/>
    </source>
</evidence>
<dbReference type="EC" id="2.7.8.-" evidence="8"/>
<evidence type="ECO:0000313" key="8">
    <source>
        <dbReference type="EMBL" id="MEY1662633.1"/>
    </source>
</evidence>
<feature type="domain" description="Sulfatase N-terminal" evidence="7">
    <location>
        <begin position="282"/>
        <end position="573"/>
    </location>
</feature>
<feature type="transmembrane region" description="Helical" evidence="6">
    <location>
        <begin position="86"/>
        <end position="107"/>
    </location>
</feature>
<keyword evidence="4 6" id="KW-1133">Transmembrane helix</keyword>